<feature type="domain" description="Integrase catalytic" evidence="6">
    <location>
        <begin position="944"/>
        <end position="1101"/>
    </location>
</feature>
<dbReference type="GO" id="GO:0003676">
    <property type="term" value="F:nucleic acid binding"/>
    <property type="evidence" value="ECO:0007669"/>
    <property type="project" value="InterPro"/>
</dbReference>
<dbReference type="Ensembl" id="ENSACLT00000006542.2">
    <property type="protein sequence ID" value="ENSACLP00000006396.2"/>
    <property type="gene ID" value="ENSACLG00000004344.2"/>
</dbReference>
<dbReference type="InterPro" id="IPR041588">
    <property type="entry name" value="Integrase_H2C2"/>
</dbReference>
<reference evidence="7 8" key="2">
    <citation type="submission" date="2023-03" db="EMBL/GenBank/DDBJ databases">
        <authorList>
            <consortium name="Wellcome Sanger Institute Data Sharing"/>
        </authorList>
    </citation>
    <scope>NUCLEOTIDE SEQUENCE [LARGE SCALE GENOMIC DNA]</scope>
</reference>
<dbReference type="Pfam" id="PF00665">
    <property type="entry name" value="rve"/>
    <property type="match status" value="1"/>
</dbReference>
<dbReference type="SUPFAM" id="SSF56672">
    <property type="entry name" value="DNA/RNA polymerases"/>
    <property type="match status" value="1"/>
</dbReference>
<dbReference type="STRING" id="8154.ENSACLP00000006420"/>
<dbReference type="PROSITE" id="PS50994">
    <property type="entry name" value="INTEGRASE"/>
    <property type="match status" value="1"/>
</dbReference>
<dbReference type="CDD" id="cd09274">
    <property type="entry name" value="RNase_HI_RT_Ty3"/>
    <property type="match status" value="1"/>
</dbReference>
<dbReference type="Gene3D" id="3.10.10.10">
    <property type="entry name" value="HIV Type 1 Reverse Transcriptase, subunit A, domain 1"/>
    <property type="match status" value="1"/>
</dbReference>
<dbReference type="Proteomes" id="UP000265100">
    <property type="component" value="Chromosome 2"/>
</dbReference>
<dbReference type="FunFam" id="1.10.340.70:FF:000001">
    <property type="entry name" value="Retrovirus-related Pol polyprotein from transposon gypsy-like Protein"/>
    <property type="match status" value="1"/>
</dbReference>
<feature type="region of interest" description="Disordered" evidence="4">
    <location>
        <begin position="1371"/>
        <end position="1404"/>
    </location>
</feature>
<dbReference type="Bgee" id="ENSACLG00000004344">
    <property type="expression patterns" value="Expressed in testis"/>
</dbReference>
<dbReference type="EC" id="3.1.26.4" evidence="2"/>
<dbReference type="Gene3D" id="3.30.420.10">
    <property type="entry name" value="Ribonuclease H-like superfamily/Ribonuclease H"/>
    <property type="match status" value="1"/>
</dbReference>
<dbReference type="Pfam" id="PF17919">
    <property type="entry name" value="RT_RNaseH_2"/>
    <property type="match status" value="1"/>
</dbReference>
<dbReference type="InterPro" id="IPR043128">
    <property type="entry name" value="Rev_trsase/Diguanyl_cyclase"/>
</dbReference>
<dbReference type="GO" id="GO:0015074">
    <property type="term" value="P:DNA integration"/>
    <property type="evidence" value="ECO:0007669"/>
    <property type="project" value="InterPro"/>
</dbReference>
<evidence type="ECO:0000256" key="3">
    <source>
        <dbReference type="ARBA" id="ARBA00039658"/>
    </source>
</evidence>
<sequence>MIDREWKNKYLPDTPVRSLDEVIDNEEELKVRAVNGDTLPFDGWVPITVNLRGNEDPNLSITVPFLVSSFVLERPLLGFNVMEELVQEQPGRFMPTLVTLLCNAMSIPTEKAELLVNLIKADEAPAQCGRLRTGRYDTLIPAGQVIWVKCPVSPAMNLSESVFLFEPDDNNTQLAELDVCEGLLEVQSTKRPFVEVPVGNNTKHNITLPRKTALGSIHSVEKVITMDSLGESKPTVTANSATSTSTHTNLPLWQPPVDISHLNEEQQAKVNKMLCEEAGAFARDSSDIGCIPSLQMAINLKDDIPVQKTYSSIPKPLFKEVKEYIQELLVKGWIVKSQSPYAAPVVCVRKKDGSLRLCIDYRLLNKKTVPDRHPLPRIQDLIDTLGGYSWFSILDQGKAYHQGFVAEGSRHLTAFITPWGLYEWVRIPFGLTNAPAAFQRSMEEMLGSLRDECCIPYLDDVLCYAKTFDDHVETLRKVLQALQEHGVKLRPEKCDLFKQEVRYVGRLVSAEGVRIDPADLEAVKTLTSKTPQTVGDVRKLAGFLSYYRSYIQDFSRIAKPIYELLQTKPGKTQCPKSVRNNKHSQLSSREHVEWTLKHQRALEQLVTLLTNPPVLTYPDFSLPFTLHTDASDQGLGAVLYQRQHGKLRVIGYGSRTLTQAERNYHLHSGKLEFLALKWAVCEKFRDYLYYAPHFTVYTDNNPLTYVMSTAKLNAVGHRWVGELSDFRFDIRYRPGKSNVDADTLSRLPLDIEKYETACTEGFPDEAVKAVWDGSQVARQKDVAWVAMLNISSLDPHQQPHINSLSISHDDLVKAQREDPAIGQILKLKLDGAKLTDEIRKMVRGTAHKLLHEWGKLHLENDLLYRCTSDRRQLVLPAKYRTLALRHLHDTMGHVGTDRVLHLARDRFYWPFMAKDIEAYVTQKCPCIMSKKPVTHVRAPMGSIRSDYPLELVCIDFLHLEASRGGYEYILVVIDHFTRFAQAYPTRNKSGKTAAERIFQDFIPRFGYPSKLHHDQGREFENELFRTLQKLSGVGHSRTSPYHPQSNPSERLNRTILQMLRTLTEKEKVQWKDHLPHLVHAYNCTRHESTGYSPFYLLYGRHPHLPVDLLFGLKGENETYSPTGYAKKWAERMSEAYRIASENSKKSSARGKITYDKKAKGVMLKPGDRVLVRNLSERGGPGKLRSYWERTIYIVKEQLADSPVYVVHPEAGDPKRTRTLHRNLLLLVNDLPVQVTPPLAKPAIGKTTCNRRRMERSADAQRQTDMWDNSDSGSESDCSGYWLRAPVERTVRRNLDHEQHPASQSYQTKEPIRVTTNTKNGHSPVQTMEDILTMPEHSPSVSIEQFEEETGRECSHLPCSLREEMEEMEVGSDNLSEPRGSGEECETHSQSNIQVQPPGHTCTDIRRSTRHRKPRQFLTYESLGKPSVQSHAAVNLVGERTAPQLPATTIPSYTVFPYPPLAIVPPMCMSQSPMYCTPIPYSPYQYHASLTPSAYTPPPLLVS</sequence>
<proteinExistence type="inferred from homology"/>
<dbReference type="Ensembl" id="ENSACLT00000006568.2">
    <property type="protein sequence ID" value="ENSACLP00000006420.1"/>
    <property type="gene ID" value="ENSACLG00000004344.2"/>
</dbReference>
<comment type="similarity">
    <text evidence="1">Belongs to the beta type-B retroviral polymerase family. HERV class-II K(HML-2) pol subfamily.</text>
</comment>
<organism evidence="7 8">
    <name type="scientific">Astatotilapia calliptera</name>
    <name type="common">Eastern happy</name>
    <name type="synonym">Chromis callipterus</name>
    <dbReference type="NCBI Taxonomy" id="8154"/>
    <lineage>
        <taxon>Eukaryota</taxon>
        <taxon>Metazoa</taxon>
        <taxon>Chordata</taxon>
        <taxon>Craniata</taxon>
        <taxon>Vertebrata</taxon>
        <taxon>Euteleostomi</taxon>
        <taxon>Actinopterygii</taxon>
        <taxon>Neopterygii</taxon>
        <taxon>Teleostei</taxon>
        <taxon>Neoteleostei</taxon>
        <taxon>Acanthomorphata</taxon>
        <taxon>Ovalentaria</taxon>
        <taxon>Cichlomorphae</taxon>
        <taxon>Cichliformes</taxon>
        <taxon>Cichlidae</taxon>
        <taxon>African cichlids</taxon>
        <taxon>Pseudocrenilabrinae</taxon>
        <taxon>Haplochromini</taxon>
        <taxon>Astatotilapia</taxon>
    </lineage>
</organism>
<evidence type="ECO:0000259" key="6">
    <source>
        <dbReference type="PROSITE" id="PS50994"/>
    </source>
</evidence>
<dbReference type="SUPFAM" id="SSF53098">
    <property type="entry name" value="Ribonuclease H-like"/>
    <property type="match status" value="1"/>
</dbReference>
<dbReference type="Gene3D" id="3.30.70.270">
    <property type="match status" value="2"/>
</dbReference>
<dbReference type="Pfam" id="PF17921">
    <property type="entry name" value="Integrase_H2C2"/>
    <property type="match status" value="1"/>
</dbReference>
<reference evidence="7 8" key="1">
    <citation type="submission" date="2018-05" db="EMBL/GenBank/DDBJ databases">
        <authorList>
            <person name="Datahose"/>
        </authorList>
    </citation>
    <scope>NUCLEOTIDE SEQUENCE</scope>
</reference>
<dbReference type="PANTHER" id="PTHR37984">
    <property type="entry name" value="PROTEIN CBG26694"/>
    <property type="match status" value="1"/>
</dbReference>
<gene>
    <name evidence="7" type="primary">INTS8</name>
</gene>
<protein>
    <recommendedName>
        <fullName evidence="3">Gypsy retrotransposon integrase-like protein 1</fullName>
        <ecNumber evidence="2">3.1.26.4</ecNumber>
    </recommendedName>
</protein>
<dbReference type="InterPro" id="IPR036397">
    <property type="entry name" value="RNaseH_sf"/>
</dbReference>
<name>A0A3P8NNR2_ASTCA</name>
<feature type="domain" description="Reverse transcriptase" evidence="5">
    <location>
        <begin position="329"/>
        <end position="508"/>
    </location>
</feature>
<feature type="region of interest" description="Disordered" evidence="4">
    <location>
        <begin position="1250"/>
        <end position="1278"/>
    </location>
</feature>
<dbReference type="FunFam" id="3.30.420.10:FF:000032">
    <property type="entry name" value="Retrovirus-related Pol polyprotein from transposon 297-like Protein"/>
    <property type="match status" value="1"/>
</dbReference>
<feature type="region of interest" description="Disordered" evidence="4">
    <location>
        <begin position="231"/>
        <end position="250"/>
    </location>
</feature>
<dbReference type="InterPro" id="IPR041577">
    <property type="entry name" value="RT_RNaseH_2"/>
</dbReference>
<dbReference type="GeneTree" id="ENSGT01100000263500"/>
<evidence type="ECO:0000313" key="7">
    <source>
        <dbReference type="Ensembl" id="ENSACLP00000006420.1"/>
    </source>
</evidence>
<reference evidence="7" key="3">
    <citation type="submission" date="2025-05" db="UniProtKB">
        <authorList>
            <consortium name="Ensembl"/>
        </authorList>
    </citation>
    <scope>IDENTIFICATION</scope>
</reference>
<dbReference type="Pfam" id="PF00078">
    <property type="entry name" value="RVT_1"/>
    <property type="match status" value="1"/>
</dbReference>
<evidence type="ECO:0000313" key="8">
    <source>
        <dbReference type="Proteomes" id="UP000265100"/>
    </source>
</evidence>
<keyword evidence="8" id="KW-1185">Reference proteome</keyword>
<dbReference type="Bgee" id="ENSACLG00000004291">
    <property type="expression patterns" value="Expressed in testis and 6 other cell types or tissues"/>
</dbReference>
<evidence type="ECO:0000256" key="4">
    <source>
        <dbReference type="SAM" id="MobiDB-lite"/>
    </source>
</evidence>
<evidence type="ECO:0000256" key="2">
    <source>
        <dbReference type="ARBA" id="ARBA00012180"/>
    </source>
</evidence>
<dbReference type="PANTHER" id="PTHR37984:SF15">
    <property type="entry name" value="INTEGRASE CATALYTIC DOMAIN-CONTAINING PROTEIN"/>
    <property type="match status" value="1"/>
</dbReference>
<dbReference type="InterPro" id="IPR043502">
    <property type="entry name" value="DNA/RNA_pol_sf"/>
</dbReference>
<dbReference type="CDD" id="cd01647">
    <property type="entry name" value="RT_LTR"/>
    <property type="match status" value="1"/>
</dbReference>
<dbReference type="OMA" id="QICEVKC"/>
<dbReference type="PROSITE" id="PS50878">
    <property type="entry name" value="RT_POL"/>
    <property type="match status" value="1"/>
</dbReference>
<feature type="compositionally biased region" description="Low complexity" evidence="4">
    <location>
        <begin position="235"/>
        <end position="249"/>
    </location>
</feature>
<dbReference type="InterPro" id="IPR000477">
    <property type="entry name" value="RT_dom"/>
</dbReference>
<dbReference type="Gene3D" id="1.10.340.70">
    <property type="match status" value="1"/>
</dbReference>
<evidence type="ECO:0000256" key="1">
    <source>
        <dbReference type="ARBA" id="ARBA00010879"/>
    </source>
</evidence>
<feature type="compositionally biased region" description="Polar residues" evidence="4">
    <location>
        <begin position="1259"/>
        <end position="1276"/>
    </location>
</feature>
<accession>A0A3P8NNL0</accession>
<dbReference type="InterPro" id="IPR012337">
    <property type="entry name" value="RNaseH-like_sf"/>
</dbReference>
<dbReference type="InterPro" id="IPR050951">
    <property type="entry name" value="Retrovirus_Pol_polyprotein"/>
</dbReference>
<evidence type="ECO:0000259" key="5">
    <source>
        <dbReference type="PROSITE" id="PS50878"/>
    </source>
</evidence>
<accession>A0A3P8NNR2</accession>
<dbReference type="GO" id="GO:0004523">
    <property type="term" value="F:RNA-DNA hybrid ribonuclease activity"/>
    <property type="evidence" value="ECO:0007669"/>
    <property type="project" value="UniProtKB-EC"/>
</dbReference>
<dbReference type="InterPro" id="IPR001584">
    <property type="entry name" value="Integrase_cat-core"/>
</dbReference>